<dbReference type="AlphaFoldDB" id="A0A6G8IDF5"/>
<feature type="transmembrane region" description="Helical" evidence="2">
    <location>
        <begin position="90"/>
        <end position="106"/>
    </location>
</feature>
<feature type="transmembrane region" description="Helical" evidence="2">
    <location>
        <begin position="154"/>
        <end position="173"/>
    </location>
</feature>
<feature type="transmembrane region" description="Helical" evidence="2">
    <location>
        <begin position="193"/>
        <end position="211"/>
    </location>
</feature>
<keyword evidence="2" id="KW-1133">Transmembrane helix</keyword>
<feature type="compositionally biased region" description="Low complexity" evidence="1">
    <location>
        <begin position="1"/>
        <end position="10"/>
    </location>
</feature>
<name>A0A6G8IDF5_9BURK</name>
<feature type="transmembrane region" description="Helical" evidence="2">
    <location>
        <begin position="240"/>
        <end position="263"/>
    </location>
</feature>
<evidence type="ECO:0000256" key="2">
    <source>
        <dbReference type="SAM" id="Phobius"/>
    </source>
</evidence>
<feature type="transmembrane region" description="Helical" evidence="2">
    <location>
        <begin position="112"/>
        <end position="133"/>
    </location>
</feature>
<feature type="transmembrane region" description="Helical" evidence="2">
    <location>
        <begin position="40"/>
        <end position="60"/>
    </location>
</feature>
<feature type="transmembrane region" description="Helical" evidence="2">
    <location>
        <begin position="322"/>
        <end position="343"/>
    </location>
</feature>
<keyword evidence="4" id="KW-1185">Reference proteome</keyword>
<dbReference type="RefSeq" id="WP_166224490.1">
    <property type="nucleotide sequence ID" value="NZ_CP049989.1"/>
</dbReference>
<dbReference type="Pfam" id="PF05987">
    <property type="entry name" value="DUF898"/>
    <property type="match status" value="1"/>
</dbReference>
<evidence type="ECO:0000256" key="1">
    <source>
        <dbReference type="SAM" id="MobiDB-lite"/>
    </source>
</evidence>
<keyword evidence="2" id="KW-0472">Membrane</keyword>
<keyword evidence="2" id="KW-0812">Transmembrane</keyword>
<proteinExistence type="predicted"/>
<dbReference type="KEGG" id="hcz:G9Q37_03245"/>
<accession>A0A6G8IDF5</accession>
<gene>
    <name evidence="3" type="ORF">G9Q37_03245</name>
</gene>
<evidence type="ECO:0000313" key="3">
    <source>
        <dbReference type="EMBL" id="QIM51217.1"/>
    </source>
</evidence>
<reference evidence="3 4" key="1">
    <citation type="submission" date="2020-03" db="EMBL/GenBank/DDBJ databases">
        <title>Hydrogenophaga sp. nov. isolated from cyanobacterial mat.</title>
        <authorList>
            <person name="Thorat V."/>
            <person name="Kirdat K."/>
            <person name="Tiwarekar B."/>
            <person name="Costa E.D."/>
            <person name="Yadav A."/>
        </authorList>
    </citation>
    <scope>NUCLEOTIDE SEQUENCE [LARGE SCALE GENOMIC DNA]</scope>
    <source>
        <strain evidence="3 4">BA0156</strain>
    </source>
</reference>
<feature type="region of interest" description="Disordered" evidence="1">
    <location>
        <begin position="1"/>
        <end position="22"/>
    </location>
</feature>
<organism evidence="3 4">
    <name type="scientific">Hydrogenophaga crocea</name>
    <dbReference type="NCBI Taxonomy" id="2716225"/>
    <lineage>
        <taxon>Bacteria</taxon>
        <taxon>Pseudomonadati</taxon>
        <taxon>Pseudomonadota</taxon>
        <taxon>Betaproteobacteria</taxon>
        <taxon>Burkholderiales</taxon>
        <taxon>Comamonadaceae</taxon>
        <taxon>Hydrogenophaga</taxon>
    </lineage>
</organism>
<dbReference type="Proteomes" id="UP000503162">
    <property type="component" value="Chromosome"/>
</dbReference>
<protein>
    <submittedName>
        <fullName evidence="3">DUF898 domain-containing protein</fullName>
    </submittedName>
</protein>
<feature type="transmembrane region" description="Helical" evidence="2">
    <location>
        <begin position="275"/>
        <end position="301"/>
    </location>
</feature>
<dbReference type="EMBL" id="CP049989">
    <property type="protein sequence ID" value="QIM51217.1"/>
    <property type="molecule type" value="Genomic_DNA"/>
</dbReference>
<evidence type="ECO:0000313" key="4">
    <source>
        <dbReference type="Proteomes" id="UP000503162"/>
    </source>
</evidence>
<dbReference type="InterPro" id="IPR010295">
    <property type="entry name" value="DUF898"/>
</dbReference>
<sequence>MTPIEAATVPGPAPVAPQQDTPPRVQTLPIRFTGSGSEYFRIWIVNLLLTLVTFSLYWPFARARRIAYFQNNTLVGDDPLGFHGDPWKMFRGYIVVMVLAIAYGALSETVPAVAAVLLLLFALVWPALWRASLQFRLRNTSWRGVRMAFVGDLKGAYGALLPFFVPALVLVLFLPDVASDEKPSPEASRRVLWVLGAVAVYTLAVLPWCFARLKRYQHGSYLFAGERTELRAGNGRFYGLLARVIGLLLLVVALVIGVVALIAYSGGPGARMLGFFAAIGVMYLLMPLIVVPYATVALQNLVWANTRTRHTRFRSELRFGTLFRLTLVNWLLIVCTLGLYWPFAQVRTARARLECMALQVKGDVDSWMARAQVRQGGVLGDAAGDFFGIDVGL</sequence>